<dbReference type="InterPro" id="IPR036388">
    <property type="entry name" value="WH-like_DNA-bd_sf"/>
</dbReference>
<dbReference type="InterPro" id="IPR055768">
    <property type="entry name" value="DUF7344"/>
</dbReference>
<evidence type="ECO:0000256" key="1">
    <source>
        <dbReference type="SAM" id="MobiDB-lite"/>
    </source>
</evidence>
<evidence type="ECO:0000313" key="5">
    <source>
        <dbReference type="Proteomes" id="UP000662973"/>
    </source>
</evidence>
<feature type="domain" description="DUF7344" evidence="3">
    <location>
        <begin position="83"/>
        <end position="162"/>
    </location>
</feature>
<dbReference type="Gene3D" id="1.10.10.10">
    <property type="entry name" value="Winged helix-like DNA-binding domain superfamily/Winged helix DNA-binding domain"/>
    <property type="match status" value="1"/>
</dbReference>
<evidence type="ECO:0000313" key="4">
    <source>
        <dbReference type="EMBL" id="QSG08784.1"/>
    </source>
</evidence>
<dbReference type="Pfam" id="PF24035">
    <property type="entry name" value="DUF7344"/>
    <property type="match status" value="1"/>
</dbReference>
<feature type="compositionally biased region" description="Acidic residues" evidence="1">
    <location>
        <begin position="62"/>
        <end position="71"/>
    </location>
</feature>
<organism evidence="4 5">
    <name type="scientific">Halapricum desulfuricans</name>
    <dbReference type="NCBI Taxonomy" id="2841257"/>
    <lineage>
        <taxon>Archaea</taxon>
        <taxon>Methanobacteriati</taxon>
        <taxon>Methanobacteriota</taxon>
        <taxon>Stenosarchaea group</taxon>
        <taxon>Halobacteria</taxon>
        <taxon>Halobacteriales</taxon>
        <taxon>Haloarculaceae</taxon>
        <taxon>Halapricum</taxon>
    </lineage>
</organism>
<sequence>MYRFPGATARLRTVDPEGTYNGHYQWISNRSWSASETRGGGMSEATSSPGDLSTSVSRETIEPEDAGVETDADAEALSLDTIFDALKNARRRRALRYLDAADKQLEIGDLAERIAADENDKTTDEISYAERKRVYVALYQCHLPKLDDMDIVSYDKSRGMVTLRERAAQLQPYLARQPTTRRWPRYYAAVVGVGALALAGSWLLTPSTLVVQFVLLGVLLAVVACTTAHAWSVAR</sequence>
<feature type="transmembrane region" description="Helical" evidence="2">
    <location>
        <begin position="186"/>
        <end position="204"/>
    </location>
</feature>
<name>A0A897N8E0_9EURY</name>
<dbReference type="KEGG" id="hds:HSR122_1388"/>
<gene>
    <name evidence="4" type="ORF">HSR122_1388</name>
</gene>
<keyword evidence="5" id="KW-1185">Reference proteome</keyword>
<feature type="transmembrane region" description="Helical" evidence="2">
    <location>
        <begin position="210"/>
        <end position="231"/>
    </location>
</feature>
<proteinExistence type="predicted"/>
<dbReference type="Proteomes" id="UP000662973">
    <property type="component" value="Chromosome"/>
</dbReference>
<dbReference type="EMBL" id="CP064788">
    <property type="protein sequence ID" value="QSG08784.1"/>
    <property type="molecule type" value="Genomic_DNA"/>
</dbReference>
<protein>
    <submittedName>
        <fullName evidence="4">Putative trancriptional regulator, ArsR family</fullName>
    </submittedName>
</protein>
<evidence type="ECO:0000259" key="3">
    <source>
        <dbReference type="Pfam" id="PF24035"/>
    </source>
</evidence>
<accession>A0A897N8E0</accession>
<keyword evidence="2" id="KW-0472">Membrane</keyword>
<dbReference type="AlphaFoldDB" id="A0A897N8E0"/>
<keyword evidence="2" id="KW-0812">Transmembrane</keyword>
<reference evidence="4 5" key="1">
    <citation type="submission" date="2020-11" db="EMBL/GenBank/DDBJ databases">
        <title>Carbohydrate-dependent, anaerobic sulfur respiration: A novel catabolism in halophilic archaea.</title>
        <authorList>
            <person name="Sorokin D.Y."/>
            <person name="Messina E."/>
            <person name="Smedile F."/>
            <person name="La Cono V."/>
            <person name="Hallsworth J.E."/>
            <person name="Yakimov M.M."/>
        </authorList>
    </citation>
    <scope>NUCLEOTIDE SEQUENCE [LARGE SCALE GENOMIC DNA]</scope>
    <source>
        <strain evidence="4 5">HSR12-2</strain>
    </source>
</reference>
<feature type="region of interest" description="Disordered" evidence="1">
    <location>
        <begin position="35"/>
        <end position="71"/>
    </location>
</feature>
<evidence type="ECO:0000256" key="2">
    <source>
        <dbReference type="SAM" id="Phobius"/>
    </source>
</evidence>
<feature type="compositionally biased region" description="Polar residues" evidence="1">
    <location>
        <begin position="44"/>
        <end position="58"/>
    </location>
</feature>
<keyword evidence="2" id="KW-1133">Transmembrane helix</keyword>